<reference evidence="2" key="1">
    <citation type="submission" date="2013-05" db="EMBL/GenBank/DDBJ databases">
        <authorList>
            <person name="Yim A.K.Y."/>
            <person name="Chan T.F."/>
            <person name="Ji K.M."/>
            <person name="Liu X.Y."/>
            <person name="Zhou J.W."/>
            <person name="Li R.Q."/>
            <person name="Yang K.Y."/>
            <person name="Li J."/>
            <person name="Li M."/>
            <person name="Law P.T.W."/>
            <person name="Wu Y.L."/>
            <person name="Cai Z.L."/>
            <person name="Qin H."/>
            <person name="Bao Y."/>
            <person name="Leung R.K.K."/>
            <person name="Ng P.K.S."/>
            <person name="Zou J."/>
            <person name="Zhong X.J."/>
            <person name="Ran P.X."/>
            <person name="Zhong N.S."/>
            <person name="Liu Z.G."/>
            <person name="Tsui S.K.W."/>
        </authorList>
    </citation>
    <scope>NUCLEOTIDE SEQUENCE</scope>
    <source>
        <strain evidence="2">Derf</strain>
        <tissue evidence="2">Whole organism</tissue>
    </source>
</reference>
<organism evidence="2 3">
    <name type="scientific">Dermatophagoides farinae</name>
    <name type="common">American house dust mite</name>
    <dbReference type="NCBI Taxonomy" id="6954"/>
    <lineage>
        <taxon>Eukaryota</taxon>
        <taxon>Metazoa</taxon>
        <taxon>Ecdysozoa</taxon>
        <taxon>Arthropoda</taxon>
        <taxon>Chelicerata</taxon>
        <taxon>Arachnida</taxon>
        <taxon>Acari</taxon>
        <taxon>Acariformes</taxon>
        <taxon>Sarcoptiformes</taxon>
        <taxon>Astigmata</taxon>
        <taxon>Psoroptidia</taxon>
        <taxon>Analgoidea</taxon>
        <taxon>Pyroglyphidae</taxon>
        <taxon>Dermatophagoidinae</taxon>
        <taxon>Dermatophagoides</taxon>
    </lineage>
</organism>
<dbReference type="AlphaFoldDB" id="A0A922I4G5"/>
<reference evidence="2" key="2">
    <citation type="journal article" date="2022" name="Res Sq">
        <title>Comparative Genomics Reveals Insights into the Divergent Evolution of Astigmatic Mites and Household Pest Adaptations.</title>
        <authorList>
            <person name="Xiong Q."/>
            <person name="Wan A.T.-Y."/>
            <person name="Liu X.-Y."/>
            <person name="Fung C.S.-H."/>
            <person name="Xiao X."/>
            <person name="Malainual N."/>
            <person name="Hou J."/>
            <person name="Wang L."/>
            <person name="Wang M."/>
            <person name="Yang K."/>
            <person name="Cui Y."/>
            <person name="Leung E."/>
            <person name="Nong W."/>
            <person name="Shin S.-K."/>
            <person name="Au S."/>
            <person name="Jeong K.Y."/>
            <person name="Chew F.T."/>
            <person name="Hui J."/>
            <person name="Leung T.F."/>
            <person name="Tungtrongchitr A."/>
            <person name="Zhong N."/>
            <person name="Liu Z."/>
            <person name="Tsui S."/>
        </authorList>
    </citation>
    <scope>NUCLEOTIDE SEQUENCE</scope>
    <source>
        <strain evidence="2">Derf</strain>
        <tissue evidence="2">Whole organism</tissue>
    </source>
</reference>
<dbReference type="Proteomes" id="UP000790347">
    <property type="component" value="Unassembled WGS sequence"/>
</dbReference>
<evidence type="ECO:0000313" key="2">
    <source>
        <dbReference type="EMBL" id="KAH9520491.1"/>
    </source>
</evidence>
<gene>
    <name evidence="2" type="ORF">DERF_004195</name>
</gene>
<protein>
    <submittedName>
        <fullName evidence="2">Uncharacterized protein</fullName>
    </submittedName>
</protein>
<dbReference type="EMBL" id="ASGP02000002">
    <property type="protein sequence ID" value="KAH9520491.1"/>
    <property type="molecule type" value="Genomic_DNA"/>
</dbReference>
<evidence type="ECO:0000256" key="1">
    <source>
        <dbReference type="SAM" id="MobiDB-lite"/>
    </source>
</evidence>
<comment type="caution">
    <text evidence="2">The sequence shown here is derived from an EMBL/GenBank/DDBJ whole genome shotgun (WGS) entry which is preliminary data.</text>
</comment>
<feature type="region of interest" description="Disordered" evidence="1">
    <location>
        <begin position="129"/>
        <end position="151"/>
    </location>
</feature>
<sequence length="164" mass="17875">MAQIQVVTCKSLPHAWMQPAYGCHYVNCQDVTKILIHTLVIKADICHTRHNRLTGKNGDGITSQLHETSNYVIAAINCDGIRLPDSAWSIYKNNSPINGSLSTNVTLANGIKSGLLLLQYLQLLDGAHHHHPTDEHNGLNPFSSQPSSLNNATLNGSLFQALDA</sequence>
<evidence type="ECO:0000313" key="3">
    <source>
        <dbReference type="Proteomes" id="UP000790347"/>
    </source>
</evidence>
<feature type="compositionally biased region" description="Polar residues" evidence="1">
    <location>
        <begin position="140"/>
        <end position="151"/>
    </location>
</feature>
<keyword evidence="3" id="KW-1185">Reference proteome</keyword>
<name>A0A922I4G5_DERFA</name>
<proteinExistence type="predicted"/>
<accession>A0A922I4G5</accession>